<sequence length="82" mass="9046">MTLSELKPGNLAIVESVQLSRHGQGLAKRLEAMGIVPNRPIRVLRQAWFGGPLHIRVGSTTEIAIRRTEAKMVLIQTMEGTN</sequence>
<dbReference type="PANTHER" id="PTHR43151">
    <property type="entry name" value="FEOA FAMILY PROTEIN"/>
    <property type="match status" value="1"/>
</dbReference>
<name>A0A1U7I626_9CYAN</name>
<dbReference type="InterPro" id="IPR008988">
    <property type="entry name" value="Transcriptional_repressor_C"/>
</dbReference>
<evidence type="ECO:0000259" key="2">
    <source>
        <dbReference type="SMART" id="SM00899"/>
    </source>
</evidence>
<protein>
    <submittedName>
        <fullName evidence="3">Iron ABC transporter</fullName>
    </submittedName>
</protein>
<comment type="caution">
    <text evidence="3">The sequence shown here is derived from an EMBL/GenBank/DDBJ whole genome shotgun (WGS) entry which is preliminary data.</text>
</comment>
<dbReference type="InterPro" id="IPR038157">
    <property type="entry name" value="FeoA_core_dom"/>
</dbReference>
<keyword evidence="1" id="KW-0408">Iron</keyword>
<dbReference type="Gene3D" id="2.30.30.90">
    <property type="match status" value="1"/>
</dbReference>
<evidence type="ECO:0000313" key="3">
    <source>
        <dbReference type="EMBL" id="OKH31699.1"/>
    </source>
</evidence>
<dbReference type="OrthoDB" id="7916291at2"/>
<dbReference type="SUPFAM" id="SSF50037">
    <property type="entry name" value="C-terminal domain of transcriptional repressors"/>
    <property type="match status" value="1"/>
</dbReference>
<dbReference type="PANTHER" id="PTHR43151:SF1">
    <property type="entry name" value="SSR2333 PROTEIN"/>
    <property type="match status" value="1"/>
</dbReference>
<dbReference type="InterPro" id="IPR007167">
    <property type="entry name" value="Fe-transptr_FeoA-like"/>
</dbReference>
<proteinExistence type="predicted"/>
<organism evidence="3 4">
    <name type="scientific">[Phormidium ambiguum] IAM M-71</name>
    <dbReference type="NCBI Taxonomy" id="454136"/>
    <lineage>
        <taxon>Bacteria</taxon>
        <taxon>Bacillati</taxon>
        <taxon>Cyanobacteriota</taxon>
        <taxon>Cyanophyceae</taxon>
        <taxon>Oscillatoriophycideae</taxon>
        <taxon>Aerosakkonematales</taxon>
        <taxon>Aerosakkonemataceae</taxon>
        <taxon>Floridanema</taxon>
    </lineage>
</organism>
<evidence type="ECO:0000256" key="1">
    <source>
        <dbReference type="ARBA" id="ARBA00023004"/>
    </source>
</evidence>
<dbReference type="InterPro" id="IPR053184">
    <property type="entry name" value="FeoA-like"/>
</dbReference>
<gene>
    <name evidence="3" type="ORF">NIES2119_28025</name>
</gene>
<reference evidence="3 4" key="1">
    <citation type="submission" date="2016-11" db="EMBL/GenBank/DDBJ databases">
        <title>Draft Genome Sequences of Nine Cyanobacterial Strains from Diverse Habitats.</title>
        <authorList>
            <person name="Zhu T."/>
            <person name="Hou S."/>
            <person name="Lu X."/>
            <person name="Hess W.R."/>
        </authorList>
    </citation>
    <scope>NUCLEOTIDE SEQUENCE [LARGE SCALE GENOMIC DNA]</scope>
    <source>
        <strain evidence="3 4">IAM M-71</strain>
    </source>
</reference>
<dbReference type="EMBL" id="MRCE01000047">
    <property type="protein sequence ID" value="OKH31699.1"/>
    <property type="molecule type" value="Genomic_DNA"/>
</dbReference>
<accession>A0A1U7I626</accession>
<dbReference type="Pfam" id="PF04023">
    <property type="entry name" value="FeoA"/>
    <property type="match status" value="1"/>
</dbReference>
<feature type="domain" description="Ferrous iron transporter FeoA-like" evidence="2">
    <location>
        <begin position="1"/>
        <end position="77"/>
    </location>
</feature>
<evidence type="ECO:0000313" key="4">
    <source>
        <dbReference type="Proteomes" id="UP000185860"/>
    </source>
</evidence>
<dbReference type="Proteomes" id="UP000185860">
    <property type="component" value="Unassembled WGS sequence"/>
</dbReference>
<dbReference type="STRING" id="454136.NIES2119_28025"/>
<dbReference type="GO" id="GO:0046914">
    <property type="term" value="F:transition metal ion binding"/>
    <property type="evidence" value="ECO:0007669"/>
    <property type="project" value="InterPro"/>
</dbReference>
<dbReference type="RefSeq" id="WP_073596786.1">
    <property type="nucleotide sequence ID" value="NZ_MRCE01000047.1"/>
</dbReference>
<dbReference type="AlphaFoldDB" id="A0A1U7I626"/>
<dbReference type="SMART" id="SM00899">
    <property type="entry name" value="FeoA"/>
    <property type="match status" value="1"/>
</dbReference>